<organism evidence="1 2">
    <name type="scientific">Plasmodium reichenowi</name>
    <dbReference type="NCBI Taxonomy" id="5854"/>
    <lineage>
        <taxon>Eukaryota</taxon>
        <taxon>Sar</taxon>
        <taxon>Alveolata</taxon>
        <taxon>Apicomplexa</taxon>
        <taxon>Aconoidasida</taxon>
        <taxon>Haemosporida</taxon>
        <taxon>Plasmodiidae</taxon>
        <taxon>Plasmodium</taxon>
        <taxon>Plasmodium (Laverania)</taxon>
    </lineage>
</organism>
<feature type="non-terminal residue" evidence="1">
    <location>
        <position position="1"/>
    </location>
</feature>
<accession>A0A151L203</accession>
<dbReference type="GeneID" id="30953677"/>
<evidence type="ECO:0000313" key="2">
    <source>
        <dbReference type="Proteomes" id="UP000076359"/>
    </source>
</evidence>
<dbReference type="KEGG" id="prei:PRSY57_0027700"/>
<evidence type="ECO:0000313" key="1">
    <source>
        <dbReference type="EMBL" id="KYN92981.1"/>
    </source>
</evidence>
<proteinExistence type="predicted"/>
<gene>
    <name evidence="1" type="ORF">PRSY57_0027700</name>
</gene>
<dbReference type="RefSeq" id="XP_019969663.1">
    <property type="nucleotide sequence ID" value="XM_020114334.1"/>
</dbReference>
<name>A0A151L203_PLARE</name>
<dbReference type="EMBL" id="LVLA01000355">
    <property type="protein sequence ID" value="KYN92981.1"/>
    <property type="molecule type" value="Genomic_DNA"/>
</dbReference>
<feature type="non-terminal residue" evidence="1">
    <location>
        <position position="53"/>
    </location>
</feature>
<comment type="caution">
    <text evidence="1">The sequence shown here is derived from an EMBL/GenBank/DDBJ whole genome shotgun (WGS) entry which is preliminary data.</text>
</comment>
<dbReference type="Pfam" id="PF02009">
    <property type="entry name" value="RIFIN"/>
    <property type="match status" value="1"/>
</dbReference>
<sequence length="53" mass="6416">VNTHKKTPYSKPHYTPTTRLLCECELYSPANYYNDPEMKKVMENFNKQTEERF</sequence>
<protein>
    <submittedName>
        <fullName evidence="1">Rifin</fullName>
    </submittedName>
</protein>
<dbReference type="Proteomes" id="UP000076359">
    <property type="component" value="Unassembled WGS sequence"/>
</dbReference>
<dbReference type="InterPro" id="IPR006373">
    <property type="entry name" value="VSA_Rifin"/>
</dbReference>
<reference evidence="1 2" key="1">
    <citation type="journal article" date="2016" name="Nat. Commun.">
        <title>Genomes of cryptic chimpanzee Plasmodium species reveal key evolutionary events leading to human malaria.</title>
        <authorList>
            <person name="Sundararaman S.A."/>
            <person name="Plenderleith L.J."/>
            <person name="Liu W."/>
            <person name="Loy D.E."/>
            <person name="Learn G.H."/>
            <person name="Li Y."/>
            <person name="Shaw K.S."/>
            <person name="Ayouba A."/>
            <person name="Peeters M."/>
            <person name="Speede S."/>
            <person name="Shaw G.M."/>
            <person name="Bushman F.D."/>
            <person name="Brisson D."/>
            <person name="Rayner J.C."/>
            <person name="Sharp P.M."/>
            <person name="Hahn B.H."/>
        </authorList>
    </citation>
    <scope>NUCLEOTIDE SEQUENCE [LARGE SCALE GENOMIC DNA]</scope>
    <source>
        <strain evidence="1 2">SY57</strain>
    </source>
</reference>
<dbReference type="AlphaFoldDB" id="A0A151L203"/>